<dbReference type="InterPro" id="IPR012094">
    <property type="entry name" value="tRNA_Ile_lys_synt"/>
</dbReference>
<dbReference type="InterPro" id="IPR011063">
    <property type="entry name" value="TilS/TtcA_N"/>
</dbReference>
<dbReference type="InterPro" id="IPR012795">
    <property type="entry name" value="tRNA_Ile_lys_synt_N"/>
</dbReference>
<proteinExistence type="inferred from homology"/>
<evidence type="ECO:0000256" key="5">
    <source>
        <dbReference type="ARBA" id="ARBA00022840"/>
    </source>
</evidence>
<dbReference type="Gene3D" id="3.40.50.620">
    <property type="entry name" value="HUPs"/>
    <property type="match status" value="1"/>
</dbReference>
<gene>
    <name evidence="8" type="primary">tilS</name>
    <name evidence="8" type="ORF">ENO08_02645</name>
</gene>
<protein>
    <recommendedName>
        <fullName evidence="1">tRNA(Ile)-lysidine synthetase</fullName>
        <ecNumber evidence="1">6.3.4.19</ecNumber>
    </recommendedName>
</protein>
<keyword evidence="3" id="KW-0819">tRNA processing</keyword>
<keyword evidence="5" id="KW-0067">ATP-binding</keyword>
<evidence type="ECO:0000256" key="4">
    <source>
        <dbReference type="ARBA" id="ARBA00022741"/>
    </source>
</evidence>
<dbReference type="Pfam" id="PF01171">
    <property type="entry name" value="ATP_bind_3"/>
    <property type="match status" value="1"/>
</dbReference>
<evidence type="ECO:0000256" key="2">
    <source>
        <dbReference type="ARBA" id="ARBA00022598"/>
    </source>
</evidence>
<dbReference type="PANTHER" id="PTHR43033">
    <property type="entry name" value="TRNA(ILE)-LYSIDINE SYNTHASE-RELATED"/>
    <property type="match status" value="1"/>
</dbReference>
<evidence type="ECO:0000256" key="1">
    <source>
        <dbReference type="ARBA" id="ARBA00013267"/>
    </source>
</evidence>
<dbReference type="GO" id="GO:0005524">
    <property type="term" value="F:ATP binding"/>
    <property type="evidence" value="ECO:0007669"/>
    <property type="project" value="UniProtKB-KW"/>
</dbReference>
<dbReference type="Proteomes" id="UP000886069">
    <property type="component" value="Unassembled WGS sequence"/>
</dbReference>
<dbReference type="InterPro" id="IPR014729">
    <property type="entry name" value="Rossmann-like_a/b/a_fold"/>
</dbReference>
<reference evidence="8" key="1">
    <citation type="journal article" date="2020" name="mSystems">
        <title>Genome- and Community-Level Interaction Insights into Carbon Utilization and Element Cycling Functions of Hydrothermarchaeota in Hydrothermal Sediment.</title>
        <authorList>
            <person name="Zhou Z."/>
            <person name="Liu Y."/>
            <person name="Xu W."/>
            <person name="Pan J."/>
            <person name="Luo Z.H."/>
            <person name="Li M."/>
        </authorList>
    </citation>
    <scope>NUCLEOTIDE SEQUENCE [LARGE SCALE GENOMIC DNA]</scope>
    <source>
        <strain evidence="8">SpSt-1233</strain>
    </source>
</reference>
<dbReference type="NCBIfam" id="TIGR02432">
    <property type="entry name" value="lysidine_TilS_N"/>
    <property type="match status" value="1"/>
</dbReference>
<evidence type="ECO:0000256" key="6">
    <source>
        <dbReference type="ARBA" id="ARBA00048539"/>
    </source>
</evidence>
<dbReference type="EC" id="6.3.4.19" evidence="1"/>
<comment type="caution">
    <text evidence="8">The sequence shown here is derived from an EMBL/GenBank/DDBJ whole genome shotgun (WGS) entry which is preliminary data.</text>
</comment>
<dbReference type="GO" id="GO:0032267">
    <property type="term" value="F:tRNA(Ile)-lysidine synthase activity"/>
    <property type="evidence" value="ECO:0007669"/>
    <property type="project" value="UniProtKB-EC"/>
</dbReference>
<sequence>MDCRDRVRHWIIENGLIGRGDRITAAVSGGPDSMAMLSILHQLSAELGFSLSAAYLDHRIRKGTRREKRIVEIWCGRFGIPLVAGEADVPALARREKTGLEEAAREARYRFLDGFEKVALGHNSDDQVETVLHHIIRGTGLRGLAGMPVMRGRYIRPVLCCTGAELKAYCRAGGIAYAIDRSNSDTAFLRNRIRHRLLPAVRRDFNPAVDEALLRLAGNAREGLAALSDGIADLVPAGAADGSVTLDASLARGLSEHRLYLLIDTVLRDRLGVFRDIGRTHFNAVAGLIRAGRSGKRTTLPHGVRVTVEHGSVRFE</sequence>
<keyword evidence="4" id="KW-0547">Nucleotide-binding</keyword>
<dbReference type="GO" id="GO:0008033">
    <property type="term" value="P:tRNA processing"/>
    <property type="evidence" value="ECO:0007669"/>
    <property type="project" value="UniProtKB-KW"/>
</dbReference>
<dbReference type="SUPFAM" id="SSF52402">
    <property type="entry name" value="Adenine nucleotide alpha hydrolases-like"/>
    <property type="match status" value="1"/>
</dbReference>
<feature type="domain" description="tRNA(Ile)-lysidine/2-thiocytidine synthase N-terminal" evidence="7">
    <location>
        <begin position="23"/>
        <end position="196"/>
    </location>
</feature>
<evidence type="ECO:0000256" key="3">
    <source>
        <dbReference type="ARBA" id="ARBA00022694"/>
    </source>
</evidence>
<keyword evidence="2" id="KW-0436">Ligase</keyword>
<dbReference type="EMBL" id="DSEC01000188">
    <property type="protein sequence ID" value="HER43342.1"/>
    <property type="molecule type" value="Genomic_DNA"/>
</dbReference>
<dbReference type="AlphaFoldDB" id="A0A7V2AUA9"/>
<dbReference type="CDD" id="cd01992">
    <property type="entry name" value="TilS_N"/>
    <property type="match status" value="1"/>
</dbReference>
<comment type="catalytic activity">
    <reaction evidence="6">
        <text>cytidine(34) in tRNA(Ile2) + L-lysine + ATP = lysidine(34) in tRNA(Ile2) + AMP + diphosphate + H(+)</text>
        <dbReference type="Rhea" id="RHEA:43744"/>
        <dbReference type="Rhea" id="RHEA-COMP:10625"/>
        <dbReference type="Rhea" id="RHEA-COMP:10670"/>
        <dbReference type="ChEBI" id="CHEBI:15378"/>
        <dbReference type="ChEBI" id="CHEBI:30616"/>
        <dbReference type="ChEBI" id="CHEBI:32551"/>
        <dbReference type="ChEBI" id="CHEBI:33019"/>
        <dbReference type="ChEBI" id="CHEBI:82748"/>
        <dbReference type="ChEBI" id="CHEBI:83665"/>
        <dbReference type="ChEBI" id="CHEBI:456215"/>
        <dbReference type="EC" id="6.3.4.19"/>
    </reaction>
</comment>
<accession>A0A7V2AUA9</accession>
<feature type="non-terminal residue" evidence="8">
    <location>
        <position position="316"/>
    </location>
</feature>
<name>A0A7V2AUA9_UNCEI</name>
<dbReference type="HAMAP" id="MF_01161">
    <property type="entry name" value="tRNA_Ile_lys_synt"/>
    <property type="match status" value="1"/>
</dbReference>
<evidence type="ECO:0000259" key="7">
    <source>
        <dbReference type="Pfam" id="PF01171"/>
    </source>
</evidence>
<organism evidence="8">
    <name type="scientific">Eiseniibacteriota bacterium</name>
    <dbReference type="NCBI Taxonomy" id="2212470"/>
    <lineage>
        <taxon>Bacteria</taxon>
        <taxon>Candidatus Eiseniibacteriota</taxon>
    </lineage>
</organism>
<dbReference type="PANTHER" id="PTHR43033:SF1">
    <property type="entry name" value="TRNA(ILE)-LYSIDINE SYNTHASE-RELATED"/>
    <property type="match status" value="1"/>
</dbReference>
<evidence type="ECO:0000313" key="8">
    <source>
        <dbReference type="EMBL" id="HER43342.1"/>
    </source>
</evidence>